<dbReference type="Proteomes" id="UP001054821">
    <property type="component" value="Chromosome 7"/>
</dbReference>
<name>A0AAD4YS69_PRUDU</name>
<comment type="subcellular location">
    <subcellularLocation>
        <location evidence="1">Nucleus</location>
    </subcellularLocation>
</comment>
<organism evidence="7 8">
    <name type="scientific">Prunus dulcis</name>
    <name type="common">Almond</name>
    <name type="synonym">Amygdalus dulcis</name>
    <dbReference type="NCBI Taxonomy" id="3755"/>
    <lineage>
        <taxon>Eukaryota</taxon>
        <taxon>Viridiplantae</taxon>
        <taxon>Streptophyta</taxon>
        <taxon>Embryophyta</taxon>
        <taxon>Tracheophyta</taxon>
        <taxon>Spermatophyta</taxon>
        <taxon>Magnoliopsida</taxon>
        <taxon>eudicotyledons</taxon>
        <taxon>Gunneridae</taxon>
        <taxon>Pentapetalae</taxon>
        <taxon>rosids</taxon>
        <taxon>fabids</taxon>
        <taxon>Rosales</taxon>
        <taxon>Rosaceae</taxon>
        <taxon>Amygdaloideae</taxon>
        <taxon>Amygdaleae</taxon>
        <taxon>Prunus</taxon>
    </lineage>
</organism>
<keyword evidence="4" id="KW-0804">Transcription</keyword>
<dbReference type="Gene3D" id="2.40.330.10">
    <property type="entry name" value="DNA-binding pseudobarrel domain"/>
    <property type="match status" value="1"/>
</dbReference>
<dbReference type="CDD" id="cd10017">
    <property type="entry name" value="B3_DNA"/>
    <property type="match status" value="1"/>
</dbReference>
<protein>
    <submittedName>
        <fullName evidence="7">Uncharacterized protein</fullName>
    </submittedName>
</protein>
<evidence type="ECO:0000256" key="4">
    <source>
        <dbReference type="ARBA" id="ARBA00023163"/>
    </source>
</evidence>
<keyword evidence="2" id="KW-0805">Transcription regulation</keyword>
<evidence type="ECO:0000256" key="5">
    <source>
        <dbReference type="ARBA" id="ARBA00023242"/>
    </source>
</evidence>
<sequence length="176" mass="19851">MASLPQEIDGWPTFSPTTPHFFKIILKGNTSSDAKLRIPKKFLMKYGDDLSNPVSLELPSGSGSAWKVDLRRLDGEEMEETDDTDDDFHEDSSDDSVEEQPDDSTCPRKTRKKSSLPCPRPQKKNRSSSRGKDDYPAKLGSGSVEYLDCEGSKKSAQREKREREREIAVCLSEYIN</sequence>
<evidence type="ECO:0000313" key="7">
    <source>
        <dbReference type="EMBL" id="KAI5319450.1"/>
    </source>
</evidence>
<accession>A0AAD4YS69</accession>
<gene>
    <name evidence="7" type="ORF">L3X38_039158</name>
</gene>
<keyword evidence="5" id="KW-0539">Nucleus</keyword>
<evidence type="ECO:0000256" key="2">
    <source>
        <dbReference type="ARBA" id="ARBA00023015"/>
    </source>
</evidence>
<evidence type="ECO:0000256" key="1">
    <source>
        <dbReference type="ARBA" id="ARBA00004123"/>
    </source>
</evidence>
<dbReference type="InterPro" id="IPR015300">
    <property type="entry name" value="DNA-bd_pseudobarrel_sf"/>
</dbReference>
<evidence type="ECO:0000313" key="8">
    <source>
        <dbReference type="Proteomes" id="UP001054821"/>
    </source>
</evidence>
<comment type="caution">
    <text evidence="7">The sequence shown here is derived from an EMBL/GenBank/DDBJ whole genome shotgun (WGS) entry which is preliminary data.</text>
</comment>
<reference evidence="7 8" key="1">
    <citation type="journal article" date="2022" name="G3 (Bethesda)">
        <title>Whole-genome sequence and methylome profiling of the almond [Prunus dulcis (Mill.) D.A. Webb] cultivar 'Nonpareil'.</title>
        <authorList>
            <person name="D'Amico-Willman K.M."/>
            <person name="Ouma W.Z."/>
            <person name="Meulia T."/>
            <person name="Sideli G.M."/>
            <person name="Gradziel T.M."/>
            <person name="Fresnedo-Ramirez J."/>
        </authorList>
    </citation>
    <scope>NUCLEOTIDE SEQUENCE [LARGE SCALE GENOMIC DNA]</scope>
    <source>
        <strain evidence="7">Clone GOH B32 T37-40</strain>
    </source>
</reference>
<dbReference type="GO" id="GO:0003677">
    <property type="term" value="F:DNA binding"/>
    <property type="evidence" value="ECO:0007669"/>
    <property type="project" value="UniProtKB-KW"/>
</dbReference>
<dbReference type="SUPFAM" id="SSF101936">
    <property type="entry name" value="DNA-binding pseudobarrel domain"/>
    <property type="match status" value="1"/>
</dbReference>
<keyword evidence="3" id="KW-0238">DNA-binding</keyword>
<dbReference type="AlphaFoldDB" id="A0AAD4YS69"/>
<evidence type="ECO:0000256" key="6">
    <source>
        <dbReference type="SAM" id="MobiDB-lite"/>
    </source>
</evidence>
<keyword evidence="8" id="KW-1185">Reference proteome</keyword>
<proteinExistence type="predicted"/>
<feature type="compositionally biased region" description="Basic and acidic residues" evidence="6">
    <location>
        <begin position="150"/>
        <end position="164"/>
    </location>
</feature>
<dbReference type="InterPro" id="IPR003340">
    <property type="entry name" value="B3_DNA-bd"/>
</dbReference>
<feature type="region of interest" description="Disordered" evidence="6">
    <location>
        <begin position="49"/>
        <end position="164"/>
    </location>
</feature>
<dbReference type="GO" id="GO:0005634">
    <property type="term" value="C:nucleus"/>
    <property type="evidence" value="ECO:0007669"/>
    <property type="project" value="UniProtKB-SubCell"/>
</dbReference>
<feature type="compositionally biased region" description="Acidic residues" evidence="6">
    <location>
        <begin position="76"/>
        <end position="102"/>
    </location>
</feature>
<evidence type="ECO:0000256" key="3">
    <source>
        <dbReference type="ARBA" id="ARBA00023125"/>
    </source>
</evidence>
<dbReference type="EMBL" id="JAJFAZ020000007">
    <property type="protein sequence ID" value="KAI5319450.1"/>
    <property type="molecule type" value="Genomic_DNA"/>
</dbReference>